<evidence type="ECO:0000313" key="1">
    <source>
        <dbReference type="EMBL" id="CAG8708544.1"/>
    </source>
</evidence>
<dbReference type="Proteomes" id="UP000789702">
    <property type="component" value="Unassembled WGS sequence"/>
</dbReference>
<comment type="caution">
    <text evidence="1">The sequence shown here is derived from an EMBL/GenBank/DDBJ whole genome shotgun (WGS) entry which is preliminary data.</text>
</comment>
<gene>
    <name evidence="1" type="ORF">DHETER_LOCUS12130</name>
</gene>
<reference evidence="1" key="1">
    <citation type="submission" date="2021-06" db="EMBL/GenBank/DDBJ databases">
        <authorList>
            <person name="Kallberg Y."/>
            <person name="Tangrot J."/>
            <person name="Rosling A."/>
        </authorList>
    </citation>
    <scope>NUCLEOTIDE SEQUENCE</scope>
    <source>
        <strain evidence="1">IL203A</strain>
    </source>
</reference>
<evidence type="ECO:0000313" key="2">
    <source>
        <dbReference type="Proteomes" id="UP000789702"/>
    </source>
</evidence>
<protein>
    <submittedName>
        <fullName evidence="1">13618_t:CDS:1</fullName>
    </submittedName>
</protein>
<accession>A0ACA9PFQ8</accession>
<dbReference type="EMBL" id="CAJVPU010028820">
    <property type="protein sequence ID" value="CAG8708544.1"/>
    <property type="molecule type" value="Genomic_DNA"/>
</dbReference>
<name>A0ACA9PFQ8_9GLOM</name>
<sequence length="286" mass="31960">MPNTPSTRWSLIDDFSTIHNPNSVWSYGFKPAGFQVSGDFSLFTHLDLDPKSSGIVAWFAADNSWQLNHYLGIYFNPNQKIIVLSGFDNSTTNNFGDGFASFNPYGVALHPGDDGRFAVVRFIAPLDGNYTLKVSFSHVINNYSTSSSSETGGYIIHNNRIMLWETDIIGVGNTKTFTSPGYGIHIKENDTIDFIVGIGQDNSIEFEMTMTNVEINLLPEIKNSTTTRMNQTNTNHNVLMIAISLGAVLGFVICTIVAYFGYLYFKKRKRILYDNSSDFTFADGYF</sequence>
<organism evidence="1 2">
    <name type="scientific">Dentiscutata heterogama</name>
    <dbReference type="NCBI Taxonomy" id="1316150"/>
    <lineage>
        <taxon>Eukaryota</taxon>
        <taxon>Fungi</taxon>
        <taxon>Fungi incertae sedis</taxon>
        <taxon>Mucoromycota</taxon>
        <taxon>Glomeromycotina</taxon>
        <taxon>Glomeromycetes</taxon>
        <taxon>Diversisporales</taxon>
        <taxon>Gigasporaceae</taxon>
        <taxon>Dentiscutata</taxon>
    </lineage>
</organism>
<keyword evidence="2" id="KW-1185">Reference proteome</keyword>
<proteinExistence type="predicted"/>